<evidence type="ECO:0000256" key="2">
    <source>
        <dbReference type="ARBA" id="ARBA00022737"/>
    </source>
</evidence>
<dbReference type="InterPro" id="IPR036322">
    <property type="entry name" value="WD40_repeat_dom_sf"/>
</dbReference>
<evidence type="ECO:0000259" key="5">
    <source>
        <dbReference type="PROSITE" id="PS50006"/>
    </source>
</evidence>
<evidence type="ECO:0000256" key="3">
    <source>
        <dbReference type="PROSITE-ProRule" id="PRU00221"/>
    </source>
</evidence>
<dbReference type="InterPro" id="IPR000253">
    <property type="entry name" value="FHA_dom"/>
</dbReference>
<dbReference type="PANTHER" id="PTHR16017">
    <property type="entry name" value="GASTRULATION DEFECTIVE PROTEIN 1-RELATED"/>
    <property type="match status" value="1"/>
</dbReference>
<dbReference type="SUPFAM" id="SSF49879">
    <property type="entry name" value="SMAD/FHA domain"/>
    <property type="match status" value="1"/>
</dbReference>
<sequence length="627" mass="68143">MSDQQPDDNVGLPADATLKSSNGFVWGLKTGGASIPISPQTASSSTGRNCLLVGRQAKTVDIRVDHGSISRKHAALYYSAAASSGDDDCCILQDLGSKKGTSVNGTLMEKKQRLVLNEGDQIVFGHARERVFTVVKQVKKDEDEKEKEETTTATNDNTTTNNVTTEGQTRIEQILQDYELPIRERMTLVAQSERRHRVTCLAVDHAGNRLVVGTTDGILRMYDFAGMRSHKLEPFKMIAVEEGQGISDLCFSNTGDRILASTTGSQPYVLDRDGGEIIKFVRGDPYVIQKDTTVGHTAEVTGVQWHPFDRDTVLTSSIDGSIRLWNLNGKTQFKMLMSDTVFQPKSSKGQRTTVACLTISPHGREFAVGTSCGSIQIWSCKAGSSRPAKAVYGAHKSVDALVYSPNGQLLASRSVQDSRCLVWNANKLSKSSCPVAICQDAPTLFAGHCRPSFSPNNKILCVGVSFQRKGEGDKKESEIGSIKFFQLPSSKQQADNTNNNTALDAVLELPVSNTAAVTDILWPAKTNQLYLGTSDGQVEVLYDTVLSERGGALLAHGKGGRPQNEKLAELFQSRAPTGSAALVANHAIIAPNATRHKRKRRDEEDPSETLKPQAPGAKFRMGRLNNM</sequence>
<dbReference type="SMART" id="SM00320">
    <property type="entry name" value="WD40"/>
    <property type="match status" value="5"/>
</dbReference>
<evidence type="ECO:0000256" key="4">
    <source>
        <dbReference type="SAM" id="MobiDB-lite"/>
    </source>
</evidence>
<dbReference type="SMART" id="SM00240">
    <property type="entry name" value="FHA"/>
    <property type="match status" value="1"/>
</dbReference>
<gene>
    <name evidence="6" type="ORF">SEMRO_16_G011890.1</name>
</gene>
<keyword evidence="7" id="KW-1185">Reference proteome</keyword>
<feature type="repeat" description="WD" evidence="3">
    <location>
        <begin position="293"/>
        <end position="335"/>
    </location>
</feature>
<dbReference type="Proteomes" id="UP001153069">
    <property type="component" value="Unassembled WGS sequence"/>
</dbReference>
<proteinExistence type="predicted"/>
<dbReference type="GO" id="GO:0005634">
    <property type="term" value="C:nucleus"/>
    <property type="evidence" value="ECO:0007669"/>
    <property type="project" value="TreeGrafter"/>
</dbReference>
<dbReference type="PROSITE" id="PS50082">
    <property type="entry name" value="WD_REPEATS_2"/>
    <property type="match status" value="1"/>
</dbReference>
<keyword evidence="2" id="KW-0677">Repeat</keyword>
<dbReference type="InterPro" id="IPR001680">
    <property type="entry name" value="WD40_rpt"/>
</dbReference>
<keyword evidence="1 3" id="KW-0853">WD repeat</keyword>
<dbReference type="GO" id="GO:0035861">
    <property type="term" value="C:site of double-strand break"/>
    <property type="evidence" value="ECO:0007669"/>
    <property type="project" value="TreeGrafter"/>
</dbReference>
<dbReference type="SUPFAM" id="SSF50978">
    <property type="entry name" value="WD40 repeat-like"/>
    <property type="match status" value="1"/>
</dbReference>
<dbReference type="PROSITE" id="PS00678">
    <property type="entry name" value="WD_REPEATS_1"/>
    <property type="match status" value="1"/>
</dbReference>
<dbReference type="AlphaFoldDB" id="A0A9N8D6C8"/>
<feature type="compositionally biased region" description="Basic and acidic residues" evidence="4">
    <location>
        <begin position="140"/>
        <end position="150"/>
    </location>
</feature>
<feature type="region of interest" description="Disordered" evidence="4">
    <location>
        <begin position="591"/>
        <end position="627"/>
    </location>
</feature>
<dbReference type="Gene3D" id="2.60.200.20">
    <property type="match status" value="1"/>
</dbReference>
<feature type="region of interest" description="Disordered" evidence="4">
    <location>
        <begin position="140"/>
        <end position="164"/>
    </location>
</feature>
<dbReference type="InterPro" id="IPR008984">
    <property type="entry name" value="SMAD_FHA_dom_sf"/>
</dbReference>
<dbReference type="Gene3D" id="2.130.10.10">
    <property type="entry name" value="YVTN repeat-like/Quinoprotein amine dehydrogenase"/>
    <property type="match status" value="2"/>
</dbReference>
<evidence type="ECO:0000313" key="6">
    <source>
        <dbReference type="EMBL" id="CAB9497238.1"/>
    </source>
</evidence>
<dbReference type="Pfam" id="PF00400">
    <property type="entry name" value="WD40"/>
    <property type="match status" value="4"/>
</dbReference>
<dbReference type="InterPro" id="IPR019775">
    <property type="entry name" value="WD40_repeat_CS"/>
</dbReference>
<name>A0A9N8D6C8_9STRA</name>
<evidence type="ECO:0000256" key="1">
    <source>
        <dbReference type="ARBA" id="ARBA00022574"/>
    </source>
</evidence>
<feature type="domain" description="FHA" evidence="5">
    <location>
        <begin position="51"/>
        <end position="108"/>
    </location>
</feature>
<dbReference type="Pfam" id="PF00498">
    <property type="entry name" value="FHA"/>
    <property type="match status" value="1"/>
</dbReference>
<evidence type="ECO:0000313" key="7">
    <source>
        <dbReference type="Proteomes" id="UP001153069"/>
    </source>
</evidence>
<organism evidence="6 7">
    <name type="scientific">Seminavis robusta</name>
    <dbReference type="NCBI Taxonomy" id="568900"/>
    <lineage>
        <taxon>Eukaryota</taxon>
        <taxon>Sar</taxon>
        <taxon>Stramenopiles</taxon>
        <taxon>Ochrophyta</taxon>
        <taxon>Bacillariophyta</taxon>
        <taxon>Bacillariophyceae</taxon>
        <taxon>Bacillariophycidae</taxon>
        <taxon>Naviculales</taxon>
        <taxon>Naviculaceae</taxon>
        <taxon>Seminavis</taxon>
    </lineage>
</organism>
<dbReference type="PANTHER" id="PTHR16017:SF0">
    <property type="entry name" value="WD REPEAT-CONTAINING PROTEIN 70"/>
    <property type="match status" value="1"/>
</dbReference>
<dbReference type="InterPro" id="IPR051858">
    <property type="entry name" value="WD_repeat_GAD-1"/>
</dbReference>
<dbReference type="PROSITE" id="PS50006">
    <property type="entry name" value="FHA_DOMAIN"/>
    <property type="match status" value="1"/>
</dbReference>
<dbReference type="InterPro" id="IPR015943">
    <property type="entry name" value="WD40/YVTN_repeat-like_dom_sf"/>
</dbReference>
<accession>A0A9N8D6C8</accession>
<dbReference type="OrthoDB" id="10264376at2759"/>
<protein>
    <submittedName>
        <fullName evidence="6">WD repeat-containing protein 70</fullName>
    </submittedName>
</protein>
<reference evidence="6" key="1">
    <citation type="submission" date="2020-06" db="EMBL/GenBank/DDBJ databases">
        <authorList>
            <consortium name="Plant Systems Biology data submission"/>
        </authorList>
    </citation>
    <scope>NUCLEOTIDE SEQUENCE</scope>
    <source>
        <strain evidence="6">D6</strain>
    </source>
</reference>
<dbReference type="CDD" id="cd00060">
    <property type="entry name" value="FHA"/>
    <property type="match status" value="1"/>
</dbReference>
<dbReference type="PROSITE" id="PS50294">
    <property type="entry name" value="WD_REPEATS_REGION"/>
    <property type="match status" value="1"/>
</dbReference>
<comment type="caution">
    <text evidence="6">The sequence shown here is derived from an EMBL/GenBank/DDBJ whole genome shotgun (WGS) entry which is preliminary data.</text>
</comment>
<dbReference type="EMBL" id="CAICTM010000016">
    <property type="protein sequence ID" value="CAB9497238.1"/>
    <property type="molecule type" value="Genomic_DNA"/>
</dbReference>
<feature type="compositionally biased region" description="Low complexity" evidence="4">
    <location>
        <begin position="151"/>
        <end position="164"/>
    </location>
</feature>